<gene>
    <name evidence="1" type="ORF">ZEAMMB73_Zm00001d053956</name>
</gene>
<reference evidence="1" key="1">
    <citation type="submission" date="2015-12" db="EMBL/GenBank/DDBJ databases">
        <title>Update maize B73 reference genome by single molecule sequencing technologies.</title>
        <authorList>
            <consortium name="Maize Genome Sequencing Project"/>
            <person name="Ware D."/>
        </authorList>
    </citation>
    <scope>NUCLEOTIDE SEQUENCE</scope>
    <source>
        <tissue evidence="1">Seedling</tissue>
    </source>
</reference>
<organism evidence="1">
    <name type="scientific">Zea mays</name>
    <name type="common">Maize</name>
    <dbReference type="NCBI Taxonomy" id="4577"/>
    <lineage>
        <taxon>Eukaryota</taxon>
        <taxon>Viridiplantae</taxon>
        <taxon>Streptophyta</taxon>
        <taxon>Embryophyta</taxon>
        <taxon>Tracheophyta</taxon>
        <taxon>Spermatophyta</taxon>
        <taxon>Magnoliopsida</taxon>
        <taxon>Liliopsida</taxon>
        <taxon>Poales</taxon>
        <taxon>Poaceae</taxon>
        <taxon>PACMAD clade</taxon>
        <taxon>Panicoideae</taxon>
        <taxon>Andropogonodae</taxon>
        <taxon>Andropogoneae</taxon>
        <taxon>Tripsacinae</taxon>
        <taxon>Zea</taxon>
    </lineage>
</organism>
<dbReference type="EMBL" id="CM000780">
    <property type="protein sequence ID" value="AQK60847.1"/>
    <property type="molecule type" value="Genomic_DNA"/>
</dbReference>
<evidence type="ECO:0000313" key="1">
    <source>
        <dbReference type="EMBL" id="AQK60845.1"/>
    </source>
</evidence>
<proteinExistence type="predicted"/>
<accession>A0A1D6QTV9</accession>
<sequence length="74" mass="8334">MQCTHATSSIGREPVSRCCLHLTWCCSGTIHHSVQICRRHYWRVGRRTEEGEKLKPAWGEEVAAELNALPEGSS</sequence>
<name>A0A1D6QTV9_MAIZE</name>
<protein>
    <submittedName>
        <fullName evidence="1">65-kDa microtubule-associated protein 3</fullName>
    </submittedName>
</protein>
<dbReference type="EMBL" id="CM000780">
    <property type="protein sequence ID" value="AQK60845.1"/>
    <property type="molecule type" value="Genomic_DNA"/>
</dbReference>
<dbReference type="AlphaFoldDB" id="A0A1D6QTV9"/>